<keyword evidence="2" id="KW-1185">Reference proteome</keyword>
<evidence type="ECO:0000313" key="1">
    <source>
        <dbReference type="EMBL" id="MBD2602610.1"/>
    </source>
</evidence>
<comment type="caution">
    <text evidence="1">The sequence shown here is derived from an EMBL/GenBank/DDBJ whole genome shotgun (WGS) entry which is preliminary data.</text>
</comment>
<reference evidence="1 2" key="1">
    <citation type="journal article" date="2020" name="ISME J.">
        <title>Comparative genomics reveals insights into cyanobacterial evolution and habitat adaptation.</title>
        <authorList>
            <person name="Chen M.Y."/>
            <person name="Teng W.K."/>
            <person name="Zhao L."/>
            <person name="Hu C.X."/>
            <person name="Zhou Y.K."/>
            <person name="Han B.P."/>
            <person name="Song L.R."/>
            <person name="Shu W.S."/>
        </authorList>
    </citation>
    <scope>NUCLEOTIDE SEQUENCE [LARGE SCALE GENOMIC DNA]</scope>
    <source>
        <strain evidence="1 2">FACHB-1342</strain>
    </source>
</reference>
<gene>
    <name evidence="1" type="ORF">H6G40_20905</name>
</gene>
<dbReference type="Proteomes" id="UP000648873">
    <property type="component" value="Unassembled WGS sequence"/>
</dbReference>
<accession>A0ABR8GH13</accession>
<proteinExistence type="predicted"/>
<evidence type="ECO:0000313" key="2">
    <source>
        <dbReference type="Proteomes" id="UP000648873"/>
    </source>
</evidence>
<sequence length="115" mass="12936">MINNCPFAISLNPDVQITSTKDGYTLHGAESEPNTWLTLAITSSKLLFSFPTLLLVLPAELKIVESVFEYLLKCSVPRLNHLLTNGLIKCQELYLNQQNSLTTVKGYHFHKCWPG</sequence>
<organism evidence="1 2">
    <name type="scientific">Microcystis viridis FACHB-1342</name>
    <dbReference type="NCBI Taxonomy" id="2692900"/>
    <lineage>
        <taxon>Bacteria</taxon>
        <taxon>Bacillati</taxon>
        <taxon>Cyanobacteriota</taxon>
        <taxon>Cyanophyceae</taxon>
        <taxon>Oscillatoriophycideae</taxon>
        <taxon>Chroococcales</taxon>
        <taxon>Microcystaceae</taxon>
        <taxon>Microcystis</taxon>
    </lineage>
</organism>
<dbReference type="EMBL" id="JACJSV010000093">
    <property type="protein sequence ID" value="MBD2602610.1"/>
    <property type="molecule type" value="Genomic_DNA"/>
</dbReference>
<protein>
    <submittedName>
        <fullName evidence="1">Uncharacterized protein</fullName>
    </submittedName>
</protein>
<name>A0ABR8GH13_MICVR</name>